<gene>
    <name evidence="2" type="ORF">BDP27DRAFT_483019</name>
</gene>
<sequence length="201" mass="21918">MSSSRKNSKRGHRRTTSLISRPRPMAFGISTPPSLETEVAMGSFTPIHSAFPRLTNLITSCYPGSTPSGYSRRRLRSMFEWPDAHSESGGSDTSSVPASPTSSLRSSFAPIPGISRTSSLDSNSYSCSLSDEPFHRKHSEMNPILSELERRSKLCNTIVGCATCGKLGSDYPRCGNCGEMWCSRSCRLRDGKKHICASKAS</sequence>
<reference evidence="2" key="1">
    <citation type="submission" date="2020-11" db="EMBL/GenBank/DDBJ databases">
        <authorList>
            <consortium name="DOE Joint Genome Institute"/>
            <person name="Ahrendt S."/>
            <person name="Riley R."/>
            <person name="Andreopoulos W."/>
            <person name="Labutti K."/>
            <person name="Pangilinan J."/>
            <person name="Ruiz-Duenas F.J."/>
            <person name="Barrasa J.M."/>
            <person name="Sanchez-Garcia M."/>
            <person name="Camarero S."/>
            <person name="Miyauchi S."/>
            <person name="Serrano A."/>
            <person name="Linde D."/>
            <person name="Babiker R."/>
            <person name="Drula E."/>
            <person name="Ayuso-Fernandez I."/>
            <person name="Pacheco R."/>
            <person name="Padilla G."/>
            <person name="Ferreira P."/>
            <person name="Barriuso J."/>
            <person name="Kellner H."/>
            <person name="Castanera R."/>
            <person name="Alfaro M."/>
            <person name="Ramirez L."/>
            <person name="Pisabarro A.G."/>
            <person name="Kuo A."/>
            <person name="Tritt A."/>
            <person name="Lipzen A."/>
            <person name="He G."/>
            <person name="Yan M."/>
            <person name="Ng V."/>
            <person name="Cullen D."/>
            <person name="Martin F."/>
            <person name="Rosso M.-N."/>
            <person name="Henrissat B."/>
            <person name="Hibbett D."/>
            <person name="Martinez A.T."/>
            <person name="Grigoriev I.V."/>
        </authorList>
    </citation>
    <scope>NUCLEOTIDE SEQUENCE</scope>
    <source>
        <strain evidence="2">AH 40177</strain>
    </source>
</reference>
<feature type="compositionally biased region" description="Basic residues" evidence="1">
    <location>
        <begin position="1"/>
        <end position="15"/>
    </location>
</feature>
<evidence type="ECO:0000313" key="2">
    <source>
        <dbReference type="EMBL" id="KAF9077652.1"/>
    </source>
</evidence>
<dbReference type="OrthoDB" id="2526979at2759"/>
<dbReference type="Proteomes" id="UP000772434">
    <property type="component" value="Unassembled WGS sequence"/>
</dbReference>
<accession>A0A9P5QB03</accession>
<proteinExistence type="predicted"/>
<feature type="region of interest" description="Disordered" evidence="1">
    <location>
        <begin position="1"/>
        <end position="30"/>
    </location>
</feature>
<dbReference type="EMBL" id="JADNRY010000003">
    <property type="protein sequence ID" value="KAF9077652.1"/>
    <property type="molecule type" value="Genomic_DNA"/>
</dbReference>
<organism evidence="2 3">
    <name type="scientific">Rhodocollybia butyracea</name>
    <dbReference type="NCBI Taxonomy" id="206335"/>
    <lineage>
        <taxon>Eukaryota</taxon>
        <taxon>Fungi</taxon>
        <taxon>Dikarya</taxon>
        <taxon>Basidiomycota</taxon>
        <taxon>Agaricomycotina</taxon>
        <taxon>Agaricomycetes</taxon>
        <taxon>Agaricomycetidae</taxon>
        <taxon>Agaricales</taxon>
        <taxon>Marasmiineae</taxon>
        <taxon>Omphalotaceae</taxon>
        <taxon>Rhodocollybia</taxon>
    </lineage>
</organism>
<comment type="caution">
    <text evidence="2">The sequence shown here is derived from an EMBL/GenBank/DDBJ whole genome shotgun (WGS) entry which is preliminary data.</text>
</comment>
<protein>
    <recommendedName>
        <fullName evidence="4">HIT-type domain-containing protein</fullName>
    </recommendedName>
</protein>
<evidence type="ECO:0000313" key="3">
    <source>
        <dbReference type="Proteomes" id="UP000772434"/>
    </source>
</evidence>
<name>A0A9P5QB03_9AGAR</name>
<evidence type="ECO:0008006" key="4">
    <source>
        <dbReference type="Google" id="ProtNLM"/>
    </source>
</evidence>
<evidence type="ECO:0000256" key="1">
    <source>
        <dbReference type="SAM" id="MobiDB-lite"/>
    </source>
</evidence>
<keyword evidence="3" id="KW-1185">Reference proteome</keyword>
<feature type="region of interest" description="Disordered" evidence="1">
    <location>
        <begin position="82"/>
        <end position="110"/>
    </location>
</feature>
<feature type="compositionally biased region" description="Polar residues" evidence="1">
    <location>
        <begin position="88"/>
        <end position="106"/>
    </location>
</feature>
<dbReference type="AlphaFoldDB" id="A0A9P5QB03"/>